<dbReference type="Gene3D" id="2.30.29.30">
    <property type="entry name" value="Pleckstrin-homology domain (PH domain)/Phosphotyrosine-binding domain (PTB)"/>
    <property type="match status" value="1"/>
</dbReference>
<dbReference type="Pfam" id="PF24522">
    <property type="entry name" value="KRIT1_FRMD8_FERM_C"/>
    <property type="match status" value="1"/>
</dbReference>
<proteinExistence type="predicted"/>
<dbReference type="InterPro" id="IPR014352">
    <property type="entry name" value="FERM/acyl-CoA-bd_prot_sf"/>
</dbReference>
<dbReference type="InterPro" id="IPR057096">
    <property type="entry name" value="KRIT1_FRMD8_FERM_C"/>
</dbReference>
<evidence type="ECO:0000313" key="4">
    <source>
        <dbReference type="EMBL" id="VDO70570.1"/>
    </source>
</evidence>
<feature type="domain" description="FERM central" evidence="2">
    <location>
        <begin position="44"/>
        <end position="185"/>
    </location>
</feature>
<dbReference type="GO" id="GO:0005886">
    <property type="term" value="C:plasma membrane"/>
    <property type="evidence" value="ECO:0007669"/>
    <property type="project" value="TreeGrafter"/>
</dbReference>
<dbReference type="PANTHER" id="PTHR13283">
    <property type="entry name" value="KREV INTERACTION TRAPPED 1-RELATED"/>
    <property type="match status" value="1"/>
</dbReference>
<dbReference type="InterPro" id="IPR051594">
    <property type="entry name" value="KRIT1/FRMD8"/>
</dbReference>
<name>A0A3P7X973_HELPZ</name>
<dbReference type="InterPro" id="IPR035963">
    <property type="entry name" value="FERM_2"/>
</dbReference>
<dbReference type="InterPro" id="IPR011993">
    <property type="entry name" value="PH-like_dom_sf"/>
</dbReference>
<dbReference type="GO" id="GO:0045454">
    <property type="term" value="P:cell redox homeostasis"/>
    <property type="evidence" value="ECO:0007669"/>
    <property type="project" value="TreeGrafter"/>
</dbReference>
<evidence type="ECO:0000259" key="3">
    <source>
        <dbReference type="Pfam" id="PF24522"/>
    </source>
</evidence>
<sequence length="414" mass="46407">MGTKRFHKRLAAGDERQEADRLTNDFDDNRPHPAVRCGAGCNEFGLTLLYDEARQNFLKGFYPCKEKDTVHLAAISTRILYGNTTKMRAGRATEAVRPAGLRPKPSPHDNPRRGWEGIMVNGDGDEDDGQVVEVKSEKVKKWPFAHLFSPLSEKPELSCILPAHMLLVNERANELWKKISKALKRPKNAFEALRGFSRDEELCQACEKLENANYTKKYSYEINLPTLFGFVTPELGSGCEAEVTLNQYSSSGRRPLTAARAGQAVKPRGKRCQFVTNLHIQKSGVHMGYPEDKKAVGSQPHVSHLRAHCGVNDYGLHLISASTMVLMASYGHRELSWSFEVGKPFLEVHARTHGHQMTIRTPQAWERQKQLEKLLVQGPFPATGVSIVHNRMKRTGSEGNPTEISTAQVNLAKW</sequence>
<dbReference type="Pfam" id="PF00373">
    <property type="entry name" value="FERM_M"/>
    <property type="match status" value="1"/>
</dbReference>
<feature type="region of interest" description="Disordered" evidence="1">
    <location>
        <begin position="93"/>
        <end position="114"/>
    </location>
</feature>
<protein>
    <submittedName>
        <fullName evidence="4">Uncharacterized protein</fullName>
    </submittedName>
</protein>
<accession>A0A3P7X973</accession>
<dbReference type="AlphaFoldDB" id="A0A3P7X973"/>
<gene>
    <name evidence="4" type="ORF">HPBE_LOCUS7008</name>
</gene>
<feature type="compositionally biased region" description="Basic and acidic residues" evidence="1">
    <location>
        <begin position="11"/>
        <end position="31"/>
    </location>
</feature>
<dbReference type="CDD" id="cd14473">
    <property type="entry name" value="FERM_B-lobe"/>
    <property type="match status" value="1"/>
</dbReference>
<dbReference type="PANTHER" id="PTHR13283:SF11">
    <property type="entry name" value="KREV INTERACTION TRAPPED PROTEIN 1"/>
    <property type="match status" value="1"/>
</dbReference>
<dbReference type="GO" id="GO:2000114">
    <property type="term" value="P:regulation of establishment of cell polarity"/>
    <property type="evidence" value="ECO:0007669"/>
    <property type="project" value="TreeGrafter"/>
</dbReference>
<dbReference type="SUPFAM" id="SSF47031">
    <property type="entry name" value="Second domain of FERM"/>
    <property type="match status" value="1"/>
</dbReference>
<feature type="domain" description="KRIT1/FRMD8 FERM" evidence="3">
    <location>
        <begin position="306"/>
        <end position="364"/>
    </location>
</feature>
<reference evidence="4" key="1">
    <citation type="submission" date="2018-11" db="EMBL/GenBank/DDBJ databases">
        <authorList>
            <consortium name="Pathogen Informatics"/>
        </authorList>
    </citation>
    <scope>NUCLEOTIDE SEQUENCE [LARGE SCALE GENOMIC DNA]</scope>
</reference>
<evidence type="ECO:0000256" key="1">
    <source>
        <dbReference type="SAM" id="MobiDB-lite"/>
    </source>
</evidence>
<dbReference type="EMBL" id="UZAH01025791">
    <property type="protein sequence ID" value="VDO70570.1"/>
    <property type="molecule type" value="Genomic_DNA"/>
</dbReference>
<organism evidence="4">
    <name type="scientific">Heligmosomoides polygyrus</name>
    <name type="common">Parasitic roundworm</name>
    <dbReference type="NCBI Taxonomy" id="6339"/>
    <lineage>
        <taxon>Eukaryota</taxon>
        <taxon>Metazoa</taxon>
        <taxon>Ecdysozoa</taxon>
        <taxon>Nematoda</taxon>
        <taxon>Chromadorea</taxon>
        <taxon>Rhabditida</taxon>
        <taxon>Rhabditina</taxon>
        <taxon>Rhabditomorpha</taxon>
        <taxon>Strongyloidea</taxon>
        <taxon>Heligmosomidae</taxon>
        <taxon>Heligmosomoides</taxon>
    </lineage>
</organism>
<evidence type="ECO:0000259" key="2">
    <source>
        <dbReference type="Pfam" id="PF00373"/>
    </source>
</evidence>
<dbReference type="Gene3D" id="1.20.80.10">
    <property type="match status" value="1"/>
</dbReference>
<dbReference type="OrthoDB" id="194358at2759"/>
<dbReference type="InterPro" id="IPR019748">
    <property type="entry name" value="FERM_central"/>
</dbReference>
<feature type="compositionally biased region" description="Basic residues" evidence="1">
    <location>
        <begin position="1"/>
        <end position="10"/>
    </location>
</feature>
<feature type="region of interest" description="Disordered" evidence="1">
    <location>
        <begin position="1"/>
        <end position="31"/>
    </location>
</feature>